<sequence>MSAPADHLLPAPESSSGPTTDVKNIDVSADDAIKLDALGPMVVNSDGTLSRIANWEHMTEIERERTIRVLAARNKIRIAAQEAKEQGADNAST</sequence>
<gene>
    <name evidence="2" type="ORF">NLI96_g6778</name>
</gene>
<keyword evidence="3" id="KW-1185">Reference proteome</keyword>
<name>A0AAD5V246_9APHY</name>
<proteinExistence type="predicted"/>
<dbReference type="EMBL" id="JANAWD010000259">
    <property type="protein sequence ID" value="KAJ3482738.1"/>
    <property type="molecule type" value="Genomic_DNA"/>
</dbReference>
<dbReference type="AlphaFoldDB" id="A0AAD5V246"/>
<dbReference type="PANTHER" id="PTHR39474">
    <property type="entry name" value="UNNAMED PRODUCT"/>
    <property type="match status" value="1"/>
</dbReference>
<evidence type="ECO:0000313" key="3">
    <source>
        <dbReference type="Proteomes" id="UP001212997"/>
    </source>
</evidence>
<dbReference type="PANTHER" id="PTHR39474:SF1">
    <property type="entry name" value="FUNGAL SPECIFIC TRANSCRIPTION FACTOR"/>
    <property type="match status" value="1"/>
</dbReference>
<dbReference type="Proteomes" id="UP001212997">
    <property type="component" value="Unassembled WGS sequence"/>
</dbReference>
<evidence type="ECO:0000256" key="1">
    <source>
        <dbReference type="SAM" id="MobiDB-lite"/>
    </source>
</evidence>
<comment type="caution">
    <text evidence="2">The sequence shown here is derived from an EMBL/GenBank/DDBJ whole genome shotgun (WGS) entry which is preliminary data.</text>
</comment>
<protein>
    <submittedName>
        <fullName evidence="2">Uncharacterized protein</fullName>
    </submittedName>
</protein>
<evidence type="ECO:0000313" key="2">
    <source>
        <dbReference type="EMBL" id="KAJ3482738.1"/>
    </source>
</evidence>
<feature type="compositionally biased region" description="Polar residues" evidence="1">
    <location>
        <begin position="13"/>
        <end position="22"/>
    </location>
</feature>
<organism evidence="2 3">
    <name type="scientific">Meripilus lineatus</name>
    <dbReference type="NCBI Taxonomy" id="2056292"/>
    <lineage>
        <taxon>Eukaryota</taxon>
        <taxon>Fungi</taxon>
        <taxon>Dikarya</taxon>
        <taxon>Basidiomycota</taxon>
        <taxon>Agaricomycotina</taxon>
        <taxon>Agaricomycetes</taxon>
        <taxon>Polyporales</taxon>
        <taxon>Meripilaceae</taxon>
        <taxon>Meripilus</taxon>
    </lineage>
</organism>
<accession>A0AAD5V246</accession>
<reference evidence="2" key="1">
    <citation type="submission" date="2022-07" db="EMBL/GenBank/DDBJ databases">
        <title>Genome Sequence of Physisporinus lineatus.</title>
        <authorList>
            <person name="Buettner E."/>
        </authorList>
    </citation>
    <scope>NUCLEOTIDE SEQUENCE</scope>
    <source>
        <strain evidence="2">VT162</strain>
    </source>
</reference>
<feature type="region of interest" description="Disordered" evidence="1">
    <location>
        <begin position="1"/>
        <end position="23"/>
    </location>
</feature>